<feature type="transmembrane region" description="Helical" evidence="7">
    <location>
        <begin position="21"/>
        <end position="40"/>
    </location>
</feature>
<keyword evidence="10" id="KW-1185">Reference proteome</keyword>
<dbReference type="PANTHER" id="PTHR40074:SF2">
    <property type="entry name" value="O-ACETYLTRANSFERASE WECH"/>
    <property type="match status" value="1"/>
</dbReference>
<dbReference type="InterPro" id="IPR002656">
    <property type="entry name" value="Acyl_transf_3_dom"/>
</dbReference>
<dbReference type="Proteomes" id="UP000216101">
    <property type="component" value="Unassembled WGS sequence"/>
</dbReference>
<feature type="transmembrane region" description="Helical" evidence="7">
    <location>
        <begin position="125"/>
        <end position="147"/>
    </location>
</feature>
<dbReference type="RefSeq" id="WP_094984721.1">
    <property type="nucleotide sequence ID" value="NZ_NHNI01000001.1"/>
</dbReference>
<keyword evidence="3" id="KW-1003">Cell membrane</keyword>
<name>A0A266QBQ4_9GAMM</name>
<keyword evidence="5 7" id="KW-1133">Transmembrane helix</keyword>
<dbReference type="Pfam" id="PF01757">
    <property type="entry name" value="Acyl_transf_3"/>
    <property type="match status" value="1"/>
</dbReference>
<feature type="transmembrane region" description="Helical" evidence="7">
    <location>
        <begin position="276"/>
        <end position="297"/>
    </location>
</feature>
<evidence type="ECO:0000256" key="6">
    <source>
        <dbReference type="ARBA" id="ARBA00023136"/>
    </source>
</evidence>
<comment type="caution">
    <text evidence="9">The sequence shown here is derived from an EMBL/GenBank/DDBJ whole genome shotgun (WGS) entry which is preliminary data.</text>
</comment>
<accession>A0A266QBQ4</accession>
<dbReference type="EMBL" id="NHNI01000001">
    <property type="protein sequence ID" value="OZY87275.1"/>
    <property type="molecule type" value="Genomic_DNA"/>
</dbReference>
<feature type="transmembrane region" description="Helical" evidence="7">
    <location>
        <begin position="211"/>
        <end position="230"/>
    </location>
</feature>
<feature type="transmembrane region" description="Helical" evidence="7">
    <location>
        <begin position="85"/>
        <end position="105"/>
    </location>
</feature>
<dbReference type="GO" id="GO:0016413">
    <property type="term" value="F:O-acetyltransferase activity"/>
    <property type="evidence" value="ECO:0007669"/>
    <property type="project" value="TreeGrafter"/>
</dbReference>
<reference evidence="10" key="1">
    <citation type="submission" date="2017-05" db="EMBL/GenBank/DDBJ databases">
        <authorList>
            <person name="Barney B.M."/>
        </authorList>
    </citation>
    <scope>NUCLEOTIDE SEQUENCE [LARGE SCALE GENOMIC DNA]</scope>
    <source>
        <strain evidence="10">PSBB022</strain>
    </source>
</reference>
<gene>
    <name evidence="9" type="ORF">CBP51_09935</name>
</gene>
<sequence>MMDALPTARRERIVEFDYLRGLAIAMIVLGHSIFLAQPLFPALLENLLRGGTGLFVFISGFFFHRVFTGRFVYRDFIAKKAKALLVPFAFISLLALLIRSIGWWQDGLAWEQNLLNVWYTLRNGYVLYPHWYIPFIFLTFLCSPLHLAYLRLHWRWQSVLFCAFFLLALFMHRPQSNSQLVQSLVYYTPFYLLGMLVSQYSVLLHRWHWPLLLISLTLVLCSAAGQTWIWVHLGNYHKAAFHYNGVDLQLVQVLSGCIAMLLLCYHLRWHWLQQHLIWLAGLSFPLFFIHPLLTIALENLVTLDALAPQFPVPHIGQSLVVFALTFVVQLYGSAAIAVILQRLLGSRSRWLIG</sequence>
<dbReference type="GO" id="GO:0009246">
    <property type="term" value="P:enterobacterial common antigen biosynthetic process"/>
    <property type="evidence" value="ECO:0007669"/>
    <property type="project" value="TreeGrafter"/>
</dbReference>
<evidence type="ECO:0000256" key="2">
    <source>
        <dbReference type="ARBA" id="ARBA00007400"/>
    </source>
</evidence>
<evidence type="ECO:0000313" key="9">
    <source>
        <dbReference type="EMBL" id="OZY87275.1"/>
    </source>
</evidence>
<evidence type="ECO:0000256" key="3">
    <source>
        <dbReference type="ARBA" id="ARBA00022475"/>
    </source>
</evidence>
<feature type="transmembrane region" description="Helical" evidence="7">
    <location>
        <begin position="317"/>
        <end position="340"/>
    </location>
</feature>
<feature type="transmembrane region" description="Helical" evidence="7">
    <location>
        <begin position="184"/>
        <end position="204"/>
    </location>
</feature>
<keyword evidence="6 7" id="KW-0472">Membrane</keyword>
<proteinExistence type="inferred from homology"/>
<feature type="domain" description="Acyltransferase 3" evidence="8">
    <location>
        <begin position="14"/>
        <end position="328"/>
    </location>
</feature>
<comment type="subcellular location">
    <subcellularLocation>
        <location evidence="1">Cell membrane</location>
        <topology evidence="1">Multi-pass membrane protein</topology>
    </subcellularLocation>
</comment>
<protein>
    <recommendedName>
        <fullName evidence="8">Acyltransferase 3 domain-containing protein</fullName>
    </recommendedName>
</protein>
<comment type="similarity">
    <text evidence="2">Belongs to the acyltransferase 3 family.</text>
</comment>
<dbReference type="PANTHER" id="PTHR40074">
    <property type="entry name" value="O-ACETYLTRANSFERASE WECH"/>
    <property type="match status" value="1"/>
</dbReference>
<evidence type="ECO:0000256" key="5">
    <source>
        <dbReference type="ARBA" id="ARBA00022989"/>
    </source>
</evidence>
<evidence type="ECO:0000256" key="4">
    <source>
        <dbReference type="ARBA" id="ARBA00022692"/>
    </source>
</evidence>
<feature type="transmembrane region" description="Helical" evidence="7">
    <location>
        <begin position="52"/>
        <end position="73"/>
    </location>
</feature>
<dbReference type="AlphaFoldDB" id="A0A266QBQ4"/>
<feature type="transmembrane region" description="Helical" evidence="7">
    <location>
        <begin position="154"/>
        <end position="172"/>
    </location>
</feature>
<feature type="transmembrane region" description="Helical" evidence="7">
    <location>
        <begin position="250"/>
        <end position="269"/>
    </location>
</feature>
<evidence type="ECO:0000259" key="8">
    <source>
        <dbReference type="Pfam" id="PF01757"/>
    </source>
</evidence>
<evidence type="ECO:0000313" key="10">
    <source>
        <dbReference type="Proteomes" id="UP000216101"/>
    </source>
</evidence>
<organism evidence="9 10">
    <name type="scientific">Cellvibrio mixtus</name>
    <dbReference type="NCBI Taxonomy" id="39650"/>
    <lineage>
        <taxon>Bacteria</taxon>
        <taxon>Pseudomonadati</taxon>
        <taxon>Pseudomonadota</taxon>
        <taxon>Gammaproteobacteria</taxon>
        <taxon>Cellvibrionales</taxon>
        <taxon>Cellvibrionaceae</taxon>
        <taxon>Cellvibrio</taxon>
    </lineage>
</organism>
<evidence type="ECO:0000256" key="7">
    <source>
        <dbReference type="SAM" id="Phobius"/>
    </source>
</evidence>
<dbReference type="GO" id="GO:0005886">
    <property type="term" value="C:plasma membrane"/>
    <property type="evidence" value="ECO:0007669"/>
    <property type="project" value="UniProtKB-SubCell"/>
</dbReference>
<keyword evidence="4 7" id="KW-0812">Transmembrane</keyword>
<evidence type="ECO:0000256" key="1">
    <source>
        <dbReference type="ARBA" id="ARBA00004651"/>
    </source>
</evidence>